<feature type="signal peptide" evidence="1">
    <location>
        <begin position="1"/>
        <end position="23"/>
    </location>
</feature>
<name>A0A832I489_UNCEI</name>
<comment type="caution">
    <text evidence="2">The sequence shown here is derived from an EMBL/GenBank/DDBJ whole genome shotgun (WGS) entry which is preliminary data.</text>
</comment>
<keyword evidence="1" id="KW-0732">Signal</keyword>
<dbReference type="AlphaFoldDB" id="A0A832I489"/>
<organism evidence="2">
    <name type="scientific">Eiseniibacteriota bacterium</name>
    <dbReference type="NCBI Taxonomy" id="2212470"/>
    <lineage>
        <taxon>Bacteria</taxon>
        <taxon>Candidatus Eiseniibacteriota</taxon>
    </lineage>
</organism>
<evidence type="ECO:0000313" key="2">
    <source>
        <dbReference type="EMBL" id="HGZ44627.1"/>
    </source>
</evidence>
<evidence type="ECO:0000256" key="1">
    <source>
        <dbReference type="SAM" id="SignalP"/>
    </source>
</evidence>
<feature type="chain" id="PRO_5032481130" evidence="1">
    <location>
        <begin position="24"/>
        <end position="239"/>
    </location>
</feature>
<proteinExistence type="predicted"/>
<protein>
    <submittedName>
        <fullName evidence="2">Uncharacterized protein</fullName>
    </submittedName>
</protein>
<reference evidence="2" key="1">
    <citation type="journal article" date="2020" name="mSystems">
        <title>Genome- and Community-Level Interaction Insights into Carbon Utilization and Element Cycling Functions of Hydrothermarchaeota in Hydrothermal Sediment.</title>
        <authorList>
            <person name="Zhou Z."/>
            <person name="Liu Y."/>
            <person name="Xu W."/>
            <person name="Pan J."/>
            <person name="Luo Z.H."/>
            <person name="Li M."/>
        </authorList>
    </citation>
    <scope>NUCLEOTIDE SEQUENCE [LARGE SCALE GENOMIC DNA]</scope>
    <source>
        <strain evidence="2">SpSt-381</strain>
    </source>
</reference>
<sequence length="239" mass="25344">MRLRATTALAAVLLCLAPAASRADLASYTQNFEALVQADPAALANDNWKVFGNVFTPTFGYLYGYGVFPAPNGTPGFCSVAAGQGGPTQGAQQIVVYSDYNNGDHANGNLIEANVFQEQTVGAANVGQAWIFSFDAKLGDLVPPTTALAFIKTLNPAAGYATTNFLTLATHTLPTTWGTYSIAINIDASLVGQILQFGFASTATNYTPSGVLYDNISFQQDTPVSTRSTTWGRMKALYR</sequence>
<dbReference type="EMBL" id="DSQF01000030">
    <property type="protein sequence ID" value="HGZ44627.1"/>
    <property type="molecule type" value="Genomic_DNA"/>
</dbReference>
<accession>A0A832I489</accession>
<gene>
    <name evidence="2" type="ORF">ENR23_14695</name>
</gene>